<gene>
    <name evidence="2" type="ORF">ACFSBJ_15750</name>
</gene>
<evidence type="ECO:0000313" key="3">
    <source>
        <dbReference type="Proteomes" id="UP001597075"/>
    </source>
</evidence>
<keyword evidence="1" id="KW-0472">Membrane</keyword>
<dbReference type="RefSeq" id="WP_256405403.1">
    <property type="nucleotide sequence ID" value="NZ_CP187151.1"/>
</dbReference>
<protein>
    <submittedName>
        <fullName evidence="2">Uncharacterized protein</fullName>
    </submittedName>
</protein>
<keyword evidence="1" id="KW-0812">Transmembrane</keyword>
<comment type="caution">
    <text evidence="2">The sequence shown here is derived from an EMBL/GenBank/DDBJ whole genome shotgun (WGS) entry which is preliminary data.</text>
</comment>
<accession>A0ABD6D1W8</accession>
<dbReference type="EMBL" id="JBHUDL010000010">
    <property type="protein sequence ID" value="MFD1635184.1"/>
    <property type="molecule type" value="Genomic_DNA"/>
</dbReference>
<evidence type="ECO:0000313" key="2">
    <source>
        <dbReference type="EMBL" id="MFD1635184.1"/>
    </source>
</evidence>
<reference evidence="2 3" key="1">
    <citation type="journal article" date="2019" name="Int. J. Syst. Evol. Microbiol.">
        <title>The Global Catalogue of Microorganisms (GCM) 10K type strain sequencing project: providing services to taxonomists for standard genome sequencing and annotation.</title>
        <authorList>
            <consortium name="The Broad Institute Genomics Platform"/>
            <consortium name="The Broad Institute Genome Sequencing Center for Infectious Disease"/>
            <person name="Wu L."/>
            <person name="Ma J."/>
        </authorList>
    </citation>
    <scope>NUCLEOTIDE SEQUENCE [LARGE SCALE GENOMIC DNA]</scope>
    <source>
        <strain evidence="2 3">CGMCC 1.10594</strain>
    </source>
</reference>
<keyword evidence="1" id="KW-1133">Transmembrane helix</keyword>
<dbReference type="Proteomes" id="UP001597075">
    <property type="component" value="Unassembled WGS sequence"/>
</dbReference>
<organism evidence="2 3">
    <name type="scientific">Haloplanus ruber</name>
    <dbReference type="NCBI Taxonomy" id="869892"/>
    <lineage>
        <taxon>Archaea</taxon>
        <taxon>Methanobacteriati</taxon>
        <taxon>Methanobacteriota</taxon>
        <taxon>Stenosarchaea group</taxon>
        <taxon>Halobacteria</taxon>
        <taxon>Halobacteriales</taxon>
        <taxon>Haloferacaceae</taxon>
        <taxon>Haloplanus</taxon>
    </lineage>
</organism>
<dbReference type="AlphaFoldDB" id="A0ABD6D1W8"/>
<feature type="transmembrane region" description="Helical" evidence="1">
    <location>
        <begin position="54"/>
        <end position="77"/>
    </location>
</feature>
<name>A0ABD6D1W8_9EURY</name>
<keyword evidence="3" id="KW-1185">Reference proteome</keyword>
<evidence type="ECO:0000256" key="1">
    <source>
        <dbReference type="SAM" id="Phobius"/>
    </source>
</evidence>
<sequence>MAGLRTLLAAGLGLLLGVCCLLAPGAVVRVHTVGRRPHDRRGGYGADGDPPGRWLLLVRAVGVGLVLAGGYFGYVAVG</sequence>
<proteinExistence type="predicted"/>